<dbReference type="Gene3D" id="3.40.50.720">
    <property type="entry name" value="NAD(P)-binding Rossmann-like Domain"/>
    <property type="match status" value="2"/>
</dbReference>
<dbReference type="Proteomes" id="UP000008022">
    <property type="component" value="Unassembled WGS sequence"/>
</dbReference>
<reference evidence="6" key="1">
    <citation type="submission" date="2013-06" db="EMBL/GenBank/DDBJ databases">
        <authorList>
            <person name="Zhao Q."/>
        </authorList>
    </citation>
    <scope>NUCLEOTIDE SEQUENCE</scope>
    <source>
        <strain evidence="6">cv. W1943</strain>
    </source>
</reference>
<dbReference type="STRING" id="4529.A0A0E0RFN6"/>
<keyword evidence="3" id="KW-0560">Oxidoreductase</keyword>
<reference evidence="5" key="2">
    <citation type="submission" date="2015-06" db="UniProtKB">
        <authorList>
            <consortium name="EnsemblPlants"/>
        </authorList>
    </citation>
    <scope>IDENTIFICATION</scope>
</reference>
<evidence type="ECO:0000313" key="5">
    <source>
        <dbReference type="EnsemblPlants" id="ORUFI12G08580.1"/>
    </source>
</evidence>
<dbReference type="SUPFAM" id="SSF51735">
    <property type="entry name" value="NAD(P)-binding Rossmann-fold domains"/>
    <property type="match status" value="2"/>
</dbReference>
<dbReference type="PANTHER" id="PTHR43349">
    <property type="entry name" value="PINORESINOL REDUCTASE-RELATED"/>
    <property type="match status" value="1"/>
</dbReference>
<dbReference type="AlphaFoldDB" id="A0A0E0RFN6"/>
<dbReference type="EnsemblPlants" id="ORUFI12G08580.1">
    <property type="protein sequence ID" value="ORUFI12G08580.1"/>
    <property type="gene ID" value="ORUFI12G08580"/>
</dbReference>
<protein>
    <recommendedName>
        <fullName evidence="4">NmrA-like domain-containing protein</fullName>
    </recommendedName>
</protein>
<evidence type="ECO:0000256" key="2">
    <source>
        <dbReference type="ARBA" id="ARBA00022857"/>
    </source>
</evidence>
<evidence type="ECO:0000313" key="6">
    <source>
        <dbReference type="Proteomes" id="UP000008022"/>
    </source>
</evidence>
<dbReference type="PANTHER" id="PTHR43349:SF4">
    <property type="entry name" value="PINORESINOL REDUCTASE 1-RELATED"/>
    <property type="match status" value="1"/>
</dbReference>
<comment type="similarity">
    <text evidence="1">Belongs to the NmrA-type oxidoreductase family. Isoflavone reductase subfamily.</text>
</comment>
<dbReference type="InterPro" id="IPR036291">
    <property type="entry name" value="NAD(P)-bd_dom_sf"/>
</dbReference>
<dbReference type="Gene3D" id="3.90.25.10">
    <property type="entry name" value="UDP-galactose 4-epimerase, domain 1"/>
    <property type="match status" value="2"/>
</dbReference>
<dbReference type="Gramene" id="ORUFI12G08580.1">
    <property type="protein sequence ID" value="ORUFI12G08580.1"/>
    <property type="gene ID" value="ORUFI12G08580"/>
</dbReference>
<dbReference type="InterPro" id="IPR045312">
    <property type="entry name" value="PCBER-like"/>
</dbReference>
<dbReference type="InterPro" id="IPR050608">
    <property type="entry name" value="NmrA-type/Isoflavone_red_sf"/>
</dbReference>
<feature type="domain" description="NmrA-like" evidence="4">
    <location>
        <begin position="330"/>
        <end position="626"/>
    </location>
</feature>
<dbReference type="Pfam" id="PF05368">
    <property type="entry name" value="NmrA"/>
    <property type="match status" value="2"/>
</dbReference>
<evidence type="ECO:0000259" key="4">
    <source>
        <dbReference type="Pfam" id="PF05368"/>
    </source>
</evidence>
<feature type="domain" description="NmrA-like" evidence="4">
    <location>
        <begin position="4"/>
        <end position="301"/>
    </location>
</feature>
<organism evidence="5 6">
    <name type="scientific">Oryza rufipogon</name>
    <name type="common">Brownbeard rice</name>
    <name type="synonym">Asian wild rice</name>
    <dbReference type="NCBI Taxonomy" id="4529"/>
    <lineage>
        <taxon>Eukaryota</taxon>
        <taxon>Viridiplantae</taxon>
        <taxon>Streptophyta</taxon>
        <taxon>Embryophyta</taxon>
        <taxon>Tracheophyta</taxon>
        <taxon>Spermatophyta</taxon>
        <taxon>Magnoliopsida</taxon>
        <taxon>Liliopsida</taxon>
        <taxon>Poales</taxon>
        <taxon>Poaceae</taxon>
        <taxon>BOP clade</taxon>
        <taxon>Oryzoideae</taxon>
        <taxon>Oryzeae</taxon>
        <taxon>Oryzinae</taxon>
        <taxon>Oryza</taxon>
    </lineage>
</organism>
<dbReference type="HOGENOM" id="CLU_407354_0_0_1"/>
<dbReference type="InterPro" id="IPR008030">
    <property type="entry name" value="NmrA-like"/>
</dbReference>
<evidence type="ECO:0000256" key="1">
    <source>
        <dbReference type="ARBA" id="ARBA00005725"/>
    </source>
</evidence>
<accession>A0A0E0RFN6</accession>
<proteinExistence type="inferred from homology"/>
<evidence type="ECO:0000256" key="3">
    <source>
        <dbReference type="ARBA" id="ARBA00023002"/>
    </source>
</evidence>
<dbReference type="GO" id="GO:0009807">
    <property type="term" value="P:lignan biosynthetic process"/>
    <property type="evidence" value="ECO:0007669"/>
    <property type="project" value="UniProtKB-ARBA"/>
</dbReference>
<dbReference type="OMA" id="NPARMGD"/>
<dbReference type="CDD" id="cd05259">
    <property type="entry name" value="PCBER_SDR_a"/>
    <property type="match status" value="2"/>
</dbReference>
<dbReference type="eggNOG" id="ENOG502QQTV">
    <property type="taxonomic scope" value="Eukaryota"/>
</dbReference>
<keyword evidence="2" id="KW-0521">NADP</keyword>
<name>A0A0E0RFN6_ORYRU</name>
<dbReference type="GO" id="GO:0010283">
    <property type="term" value="F:pinoresinol reductase activity"/>
    <property type="evidence" value="ECO:0007669"/>
    <property type="project" value="UniProtKB-ARBA"/>
</dbReference>
<sequence>MAMEKSRVLIVGGTGYIGRRIVAASLAEGHPTFVLLRPEIGLDIDKLQILMAFKAQGARLLEASLDDREGLVAAIRQVDVVVSAMSGVHLRSHNLMLQLKIVEAIKQAGNVKRFLPSEFGADPARLGDALEPGRVTFDEKMAIRRAIEEANIPHTYVSSNCFAAYFCPNLCQLKSLLPPKERVDVYGNGNVKAFFVDEDDIGTYTVKSIDDPRTLNKTIYIRPQDNCLTQNELIAKWEELTGKSLEKVHIPGVEFLAAMKDLNFAIQVAVTHYYHIFYDGCLTNFDIGEHGAEATMLYPEVPRGLKYRYPVSNSNVQSSHSAQQPYMAMEKSRVLIVGGTGYIGRRIVAASLAEGHPTFVLLRPEIGLDIDKLQILLAFKAQGARLLEASLHDHEGLVAAVRQVDVVVSAMSGVHLRSHNLLLQLKLVEAIKEAGNVKRFLPSEFGMDPSRMGNALKPGRVTFDEKMEIRRAIEDAKIPHTYVSSNCFAAYFCPNLSQLTSLLPPKERVNVYGDGNVKAFFVDEDDVGTYTIKSIDDPRTLNKTIYIRPQDNCLTHNELIAMWEKLSGKSLMKFHIPAEEFLAPMKDMQFAFQVGITHFYHIFYEGCLTNFDIGDNGAEATMLYPELALLSQILSRCENSITPCLFEFMLIGYVESSNEIELIIMFMFTLDCEHY</sequence>
<keyword evidence="6" id="KW-1185">Reference proteome</keyword>